<sequence>MGESDSSSAKEVWDDGREESTRRDGADKDLEQLASLKLNQVTRKDHFPLSFIDQVLEKLAGKSHYCFLDGFSGYMQIHIALVD</sequence>
<feature type="non-terminal residue" evidence="2">
    <location>
        <position position="1"/>
    </location>
</feature>
<name>A0A371E8V6_MUCPR</name>
<dbReference type="AlphaFoldDB" id="A0A371E8V6"/>
<evidence type="ECO:0000313" key="2">
    <source>
        <dbReference type="EMBL" id="RDX62472.1"/>
    </source>
</evidence>
<comment type="caution">
    <text evidence="2">The sequence shown here is derived from an EMBL/GenBank/DDBJ whole genome shotgun (WGS) entry which is preliminary data.</text>
</comment>
<accession>A0A371E8V6</accession>
<dbReference type="EMBL" id="QJKJ01015472">
    <property type="protein sequence ID" value="RDX62472.1"/>
    <property type="molecule type" value="Genomic_DNA"/>
</dbReference>
<gene>
    <name evidence="2" type="ORF">CR513_59194</name>
</gene>
<dbReference type="Proteomes" id="UP000257109">
    <property type="component" value="Unassembled WGS sequence"/>
</dbReference>
<evidence type="ECO:0000313" key="3">
    <source>
        <dbReference type="Proteomes" id="UP000257109"/>
    </source>
</evidence>
<feature type="compositionally biased region" description="Basic and acidic residues" evidence="1">
    <location>
        <begin position="11"/>
        <end position="26"/>
    </location>
</feature>
<protein>
    <submittedName>
        <fullName evidence="2">Uncharacterized protein</fullName>
    </submittedName>
</protein>
<keyword evidence="3" id="KW-1185">Reference proteome</keyword>
<dbReference type="InterPro" id="IPR043128">
    <property type="entry name" value="Rev_trsase/Diguanyl_cyclase"/>
</dbReference>
<organism evidence="2 3">
    <name type="scientific">Mucuna pruriens</name>
    <name type="common">Velvet bean</name>
    <name type="synonym">Dolichos pruriens</name>
    <dbReference type="NCBI Taxonomy" id="157652"/>
    <lineage>
        <taxon>Eukaryota</taxon>
        <taxon>Viridiplantae</taxon>
        <taxon>Streptophyta</taxon>
        <taxon>Embryophyta</taxon>
        <taxon>Tracheophyta</taxon>
        <taxon>Spermatophyta</taxon>
        <taxon>Magnoliopsida</taxon>
        <taxon>eudicotyledons</taxon>
        <taxon>Gunneridae</taxon>
        <taxon>Pentapetalae</taxon>
        <taxon>rosids</taxon>
        <taxon>fabids</taxon>
        <taxon>Fabales</taxon>
        <taxon>Fabaceae</taxon>
        <taxon>Papilionoideae</taxon>
        <taxon>50 kb inversion clade</taxon>
        <taxon>NPAAA clade</taxon>
        <taxon>indigoferoid/millettioid clade</taxon>
        <taxon>Phaseoleae</taxon>
        <taxon>Mucuna</taxon>
    </lineage>
</organism>
<dbReference type="PANTHER" id="PTHR24559">
    <property type="entry name" value="TRANSPOSON TY3-I GAG-POL POLYPROTEIN"/>
    <property type="match status" value="1"/>
</dbReference>
<dbReference type="InterPro" id="IPR043502">
    <property type="entry name" value="DNA/RNA_pol_sf"/>
</dbReference>
<dbReference type="OrthoDB" id="1738562at2759"/>
<dbReference type="SUPFAM" id="SSF56672">
    <property type="entry name" value="DNA/RNA polymerases"/>
    <property type="match status" value="1"/>
</dbReference>
<feature type="region of interest" description="Disordered" evidence="1">
    <location>
        <begin position="1"/>
        <end position="26"/>
    </location>
</feature>
<dbReference type="InterPro" id="IPR053134">
    <property type="entry name" value="RNA-dir_DNA_polymerase"/>
</dbReference>
<dbReference type="Gene3D" id="3.30.70.270">
    <property type="match status" value="1"/>
</dbReference>
<reference evidence="2" key="1">
    <citation type="submission" date="2018-05" db="EMBL/GenBank/DDBJ databases">
        <title>Draft genome of Mucuna pruriens seed.</title>
        <authorList>
            <person name="Nnadi N.E."/>
            <person name="Vos R."/>
            <person name="Hasami M.H."/>
            <person name="Devisetty U.K."/>
            <person name="Aguiy J.C."/>
        </authorList>
    </citation>
    <scope>NUCLEOTIDE SEQUENCE [LARGE SCALE GENOMIC DNA]</scope>
    <source>
        <strain evidence="2">JCA_2017</strain>
    </source>
</reference>
<evidence type="ECO:0000256" key="1">
    <source>
        <dbReference type="SAM" id="MobiDB-lite"/>
    </source>
</evidence>
<proteinExistence type="predicted"/>
<dbReference type="PANTHER" id="PTHR24559:SF444">
    <property type="entry name" value="REVERSE TRANSCRIPTASE DOMAIN-CONTAINING PROTEIN"/>
    <property type="match status" value="1"/>
</dbReference>